<feature type="region of interest" description="Disordered" evidence="1">
    <location>
        <begin position="18"/>
        <end position="37"/>
    </location>
</feature>
<dbReference type="AlphaFoldDB" id="A0A4Y9TAB0"/>
<sequence length="37" mass="4241">MIFMRRMRGSSNIVHVAGDEVRREERVGHTDTASSDH</sequence>
<proteinExistence type="predicted"/>
<protein>
    <submittedName>
        <fullName evidence="2">Uncharacterized protein</fullName>
    </submittedName>
</protein>
<accession>A0A4Y9TAB0</accession>
<evidence type="ECO:0000313" key="2">
    <source>
        <dbReference type="EMBL" id="TFW36894.1"/>
    </source>
</evidence>
<dbReference type="EMBL" id="SPVI01000159">
    <property type="protein sequence ID" value="TFW36894.1"/>
    <property type="molecule type" value="Genomic_DNA"/>
</dbReference>
<comment type="caution">
    <text evidence="2">The sequence shown here is derived from an EMBL/GenBank/DDBJ whole genome shotgun (WGS) entry which is preliminary data.</text>
</comment>
<dbReference type="Proteomes" id="UP000297322">
    <property type="component" value="Unassembled WGS sequence"/>
</dbReference>
<name>A0A4Y9TAB0_PSEFL</name>
<gene>
    <name evidence="2" type="ORF">E4T65_29540</name>
</gene>
<evidence type="ECO:0000313" key="3">
    <source>
        <dbReference type="Proteomes" id="UP000297322"/>
    </source>
</evidence>
<reference evidence="2 3" key="1">
    <citation type="submission" date="2019-03" db="EMBL/GenBank/DDBJ databases">
        <title>Biocontrol and xenobiotic degradation properties of endophytic Pseudomonas fluorescens strain BRZ63.</title>
        <authorList>
            <person name="Chlebek D.A."/>
            <person name="Pinski A."/>
            <person name="Zur J.P."/>
            <person name="Michalska J."/>
            <person name="Hupert-Kocurek K.T."/>
        </authorList>
    </citation>
    <scope>NUCLEOTIDE SEQUENCE [LARGE SCALE GENOMIC DNA]</scope>
    <source>
        <strain evidence="2 3">BRZ63</strain>
    </source>
</reference>
<evidence type="ECO:0000256" key="1">
    <source>
        <dbReference type="SAM" id="MobiDB-lite"/>
    </source>
</evidence>
<organism evidence="2 3">
    <name type="scientific">Pseudomonas fluorescens</name>
    <dbReference type="NCBI Taxonomy" id="294"/>
    <lineage>
        <taxon>Bacteria</taxon>
        <taxon>Pseudomonadati</taxon>
        <taxon>Pseudomonadota</taxon>
        <taxon>Gammaproteobacteria</taxon>
        <taxon>Pseudomonadales</taxon>
        <taxon>Pseudomonadaceae</taxon>
        <taxon>Pseudomonas</taxon>
    </lineage>
</organism>